<dbReference type="PANTHER" id="PTHR12783:SF5">
    <property type="entry name" value="RALA-BINDING PROTEIN 1"/>
    <property type="match status" value="1"/>
</dbReference>
<dbReference type="InterPro" id="IPR000198">
    <property type="entry name" value="RhoGAP_dom"/>
</dbReference>
<feature type="compositionally biased region" description="Polar residues" evidence="2">
    <location>
        <begin position="558"/>
        <end position="570"/>
    </location>
</feature>
<dbReference type="Gene3D" id="1.10.555.10">
    <property type="entry name" value="Rho GTPase activation protein"/>
    <property type="match status" value="1"/>
</dbReference>
<dbReference type="AlphaFoldDB" id="A0A914LAR2"/>
<dbReference type="InterPro" id="IPR008936">
    <property type="entry name" value="Rho_GTPase_activation_prot"/>
</dbReference>
<dbReference type="PANTHER" id="PTHR12783">
    <property type="entry name" value="RALA BINDING PROTEIN 1 RALBP1"/>
    <property type="match status" value="1"/>
</dbReference>
<feature type="region of interest" description="Disordered" evidence="2">
    <location>
        <begin position="476"/>
        <end position="500"/>
    </location>
</feature>
<organism evidence="4 5">
    <name type="scientific">Meloidogyne incognita</name>
    <name type="common">Southern root-knot nematode worm</name>
    <name type="synonym">Oxyuris incognita</name>
    <dbReference type="NCBI Taxonomy" id="6306"/>
    <lineage>
        <taxon>Eukaryota</taxon>
        <taxon>Metazoa</taxon>
        <taxon>Ecdysozoa</taxon>
        <taxon>Nematoda</taxon>
        <taxon>Chromadorea</taxon>
        <taxon>Rhabditida</taxon>
        <taxon>Tylenchina</taxon>
        <taxon>Tylenchomorpha</taxon>
        <taxon>Tylenchoidea</taxon>
        <taxon>Meloidogynidae</taxon>
        <taxon>Meloidogyninae</taxon>
        <taxon>Meloidogyne</taxon>
        <taxon>Meloidogyne incognita group</taxon>
    </lineage>
</organism>
<keyword evidence="4" id="KW-1185">Reference proteome</keyword>
<dbReference type="InterPro" id="IPR039767">
    <property type="entry name" value="RALBP1"/>
</dbReference>
<reference evidence="5" key="1">
    <citation type="submission" date="2022-11" db="UniProtKB">
        <authorList>
            <consortium name="WormBaseParasite"/>
        </authorList>
    </citation>
    <scope>IDENTIFICATION</scope>
</reference>
<keyword evidence="1" id="KW-0175">Coiled coil</keyword>
<evidence type="ECO:0000256" key="1">
    <source>
        <dbReference type="SAM" id="Coils"/>
    </source>
</evidence>
<feature type="coiled-coil region" evidence="1">
    <location>
        <begin position="500"/>
        <end position="527"/>
    </location>
</feature>
<dbReference type="Pfam" id="PF00620">
    <property type="entry name" value="RhoGAP"/>
    <property type="match status" value="1"/>
</dbReference>
<dbReference type="PROSITE" id="PS50238">
    <property type="entry name" value="RHOGAP"/>
    <property type="match status" value="1"/>
</dbReference>
<feature type="compositionally biased region" description="Basic and acidic residues" evidence="2">
    <location>
        <begin position="490"/>
        <end position="500"/>
    </location>
</feature>
<proteinExistence type="predicted"/>
<sequence length="579" mass="66715">MRVCEIFDPVSYPSFCDEMKIFWGLTEMRNFIPCGQMSKKSKKGTTATTTTNELFKTGGIQLFKLPLAQAVKNNPSFDGVPVPALIRECLDYIAFYGLDLEGIFRVSSPKSRLDELELMANSEKRDEIVFQDAHEAAGLLKRFLHHLPENMASLNQHILTQQLKPKFEQIASECKCNYQNVCACQCALQLKKLLLQLPTENYYLLGYIFRHAHLIIQHESSNKMGLPAIGVLLHLMFNLSQPLVKTFLLNSISTNICENNSNNSSEGNEQQKTIITTTALFDVVDFKPYIKPKSIEELRLEMPTTSKQIEEEILKQQNLLEYLHEHIQQMRQHSNQQVLLKQKEDEMWAVQTGITVLKRKLKNLTEVVEGSVPKEVCSKEEKIEKKNNKEEEKNFCEEEDEEIDETNAKLLEKQLIASKLALSNEIGDEKKAIVRLLSELRELRNKLPESEQNLLTESQKATNNLSQQRPLKYIVSNNNNKQHVGSQTNKEQRNGEKDDNTDWEQLCAEEERKNAELLAELIRYRRICSQLRSRLEYVTLLVNLEKNNQHPTKLINDFENNNNSSTQPEDSANLLITRF</sequence>
<dbReference type="GO" id="GO:0005096">
    <property type="term" value="F:GTPase activator activity"/>
    <property type="evidence" value="ECO:0007669"/>
    <property type="project" value="InterPro"/>
</dbReference>
<evidence type="ECO:0000256" key="2">
    <source>
        <dbReference type="SAM" id="MobiDB-lite"/>
    </source>
</evidence>
<name>A0A914LAR2_MELIC</name>
<protein>
    <submittedName>
        <fullName evidence="5">Rho-GAP domain-containing protein</fullName>
    </submittedName>
</protein>
<dbReference type="SUPFAM" id="SSF48350">
    <property type="entry name" value="GTPase activation domain, GAP"/>
    <property type="match status" value="1"/>
</dbReference>
<dbReference type="GO" id="GO:0007264">
    <property type="term" value="P:small GTPase-mediated signal transduction"/>
    <property type="evidence" value="ECO:0007669"/>
    <property type="project" value="InterPro"/>
</dbReference>
<evidence type="ECO:0000313" key="5">
    <source>
        <dbReference type="WBParaSite" id="Minc3s00380g11336"/>
    </source>
</evidence>
<accession>A0A914LAR2</accession>
<dbReference type="Gene3D" id="1.20.58.90">
    <property type="match status" value="1"/>
</dbReference>
<dbReference type="Proteomes" id="UP000887563">
    <property type="component" value="Unplaced"/>
</dbReference>
<feature type="region of interest" description="Disordered" evidence="2">
    <location>
        <begin position="558"/>
        <end position="579"/>
    </location>
</feature>
<evidence type="ECO:0000259" key="3">
    <source>
        <dbReference type="PROSITE" id="PS50238"/>
    </source>
</evidence>
<evidence type="ECO:0000313" key="4">
    <source>
        <dbReference type="Proteomes" id="UP000887563"/>
    </source>
</evidence>
<dbReference type="SMART" id="SM00324">
    <property type="entry name" value="RhoGAP"/>
    <property type="match status" value="1"/>
</dbReference>
<feature type="coiled-coil region" evidence="1">
    <location>
        <begin position="379"/>
        <end position="460"/>
    </location>
</feature>
<feature type="domain" description="Rho-GAP" evidence="3">
    <location>
        <begin position="65"/>
        <end position="281"/>
    </location>
</feature>
<dbReference type="GO" id="GO:0031267">
    <property type="term" value="F:small GTPase binding"/>
    <property type="evidence" value="ECO:0007669"/>
    <property type="project" value="InterPro"/>
</dbReference>
<dbReference type="WBParaSite" id="Minc3s00380g11336">
    <property type="protein sequence ID" value="Minc3s00380g11336"/>
    <property type="gene ID" value="Minc3s00380g11336"/>
</dbReference>
<feature type="compositionally biased region" description="Polar residues" evidence="2">
    <location>
        <begin position="476"/>
        <end position="489"/>
    </location>
</feature>